<dbReference type="EMBL" id="KN824287">
    <property type="protein sequence ID" value="KIM29735.1"/>
    <property type="molecule type" value="Genomic_DNA"/>
</dbReference>
<proteinExistence type="predicted"/>
<evidence type="ECO:0000256" key="1">
    <source>
        <dbReference type="SAM" id="MobiDB-lite"/>
    </source>
</evidence>
<dbReference type="AlphaFoldDB" id="A0A0C3AYY3"/>
<dbReference type="Proteomes" id="UP000054097">
    <property type="component" value="Unassembled WGS sequence"/>
</dbReference>
<organism evidence="2 3">
    <name type="scientific">Serendipita vermifera MAFF 305830</name>
    <dbReference type="NCBI Taxonomy" id="933852"/>
    <lineage>
        <taxon>Eukaryota</taxon>
        <taxon>Fungi</taxon>
        <taxon>Dikarya</taxon>
        <taxon>Basidiomycota</taxon>
        <taxon>Agaricomycotina</taxon>
        <taxon>Agaricomycetes</taxon>
        <taxon>Sebacinales</taxon>
        <taxon>Serendipitaceae</taxon>
        <taxon>Serendipita</taxon>
    </lineage>
</organism>
<feature type="region of interest" description="Disordered" evidence="1">
    <location>
        <begin position="144"/>
        <end position="209"/>
    </location>
</feature>
<gene>
    <name evidence="2" type="ORF">M408DRAFT_328594</name>
</gene>
<feature type="compositionally biased region" description="Polar residues" evidence="1">
    <location>
        <begin position="51"/>
        <end position="60"/>
    </location>
</feature>
<name>A0A0C3AYY3_SERVB</name>
<accession>A0A0C3AYY3</accession>
<feature type="compositionally biased region" description="Basic and acidic residues" evidence="1">
    <location>
        <begin position="102"/>
        <end position="112"/>
    </location>
</feature>
<keyword evidence="3" id="KW-1185">Reference proteome</keyword>
<sequence>MSPTRRSGPLPPTTPTRCRTVSNSNPTTDTPRKRAILEGLNGSVDEHDEQVYTTASSTPRVTPKKHGTAQNTPARRDLFSESTSKASPFSSSSERPFARASTEGDLRSRLSKEELCKLIDVRDKMVEAQAERISAMQKEIDALKEERQISHSPRLSSPLPSPRKAENRTPEFVIPGRSDEPITKLSIQSHFPPRSPSTSTSTKPAVMWN</sequence>
<reference evidence="3" key="2">
    <citation type="submission" date="2015-01" db="EMBL/GenBank/DDBJ databases">
        <title>Evolutionary Origins and Diversification of the Mycorrhizal Mutualists.</title>
        <authorList>
            <consortium name="DOE Joint Genome Institute"/>
            <consortium name="Mycorrhizal Genomics Consortium"/>
            <person name="Kohler A."/>
            <person name="Kuo A."/>
            <person name="Nagy L.G."/>
            <person name="Floudas D."/>
            <person name="Copeland A."/>
            <person name="Barry K.W."/>
            <person name="Cichocki N."/>
            <person name="Veneault-Fourrey C."/>
            <person name="LaButti K."/>
            <person name="Lindquist E.A."/>
            <person name="Lipzen A."/>
            <person name="Lundell T."/>
            <person name="Morin E."/>
            <person name="Murat C."/>
            <person name="Riley R."/>
            <person name="Ohm R."/>
            <person name="Sun H."/>
            <person name="Tunlid A."/>
            <person name="Henrissat B."/>
            <person name="Grigoriev I.V."/>
            <person name="Hibbett D.S."/>
            <person name="Martin F."/>
        </authorList>
    </citation>
    <scope>NUCLEOTIDE SEQUENCE [LARGE SCALE GENOMIC DNA]</scope>
    <source>
        <strain evidence="3">MAFF 305830</strain>
    </source>
</reference>
<feature type="compositionally biased region" description="Low complexity" evidence="1">
    <location>
        <begin position="80"/>
        <end position="101"/>
    </location>
</feature>
<reference evidence="2 3" key="1">
    <citation type="submission" date="2014-04" db="EMBL/GenBank/DDBJ databases">
        <authorList>
            <consortium name="DOE Joint Genome Institute"/>
            <person name="Kuo A."/>
            <person name="Zuccaro A."/>
            <person name="Kohler A."/>
            <person name="Nagy L.G."/>
            <person name="Floudas D."/>
            <person name="Copeland A."/>
            <person name="Barry K.W."/>
            <person name="Cichocki N."/>
            <person name="Veneault-Fourrey C."/>
            <person name="LaButti K."/>
            <person name="Lindquist E.A."/>
            <person name="Lipzen A."/>
            <person name="Lundell T."/>
            <person name="Morin E."/>
            <person name="Murat C."/>
            <person name="Sun H."/>
            <person name="Tunlid A."/>
            <person name="Henrissat B."/>
            <person name="Grigoriev I.V."/>
            <person name="Hibbett D.S."/>
            <person name="Martin F."/>
            <person name="Nordberg H.P."/>
            <person name="Cantor M.N."/>
            <person name="Hua S.X."/>
        </authorList>
    </citation>
    <scope>NUCLEOTIDE SEQUENCE [LARGE SCALE GENOMIC DNA]</scope>
    <source>
        <strain evidence="2 3">MAFF 305830</strain>
    </source>
</reference>
<protein>
    <submittedName>
        <fullName evidence="2">Uncharacterized protein</fullName>
    </submittedName>
</protein>
<feature type="region of interest" description="Disordered" evidence="1">
    <location>
        <begin position="1"/>
        <end position="112"/>
    </location>
</feature>
<evidence type="ECO:0000313" key="2">
    <source>
        <dbReference type="EMBL" id="KIM29735.1"/>
    </source>
</evidence>
<evidence type="ECO:0000313" key="3">
    <source>
        <dbReference type="Proteomes" id="UP000054097"/>
    </source>
</evidence>
<dbReference type="HOGENOM" id="CLU_1316110_0_0_1"/>
<feature type="compositionally biased region" description="Low complexity" evidence="1">
    <location>
        <begin position="196"/>
        <end position="209"/>
    </location>
</feature>